<accession>A0A6P3DZF0</accession>
<name>A0A6P3DZF0_BOMIM</name>
<feature type="region of interest" description="Disordered" evidence="5">
    <location>
        <begin position="477"/>
        <end position="498"/>
    </location>
</feature>
<feature type="region of interest" description="Disordered" evidence="5">
    <location>
        <begin position="408"/>
        <end position="452"/>
    </location>
</feature>
<dbReference type="AlphaFoldDB" id="A0A6P3DZF0"/>
<dbReference type="KEGG" id="bim:100743024"/>
<evidence type="ECO:0000256" key="5">
    <source>
        <dbReference type="SAM" id="MobiDB-lite"/>
    </source>
</evidence>
<evidence type="ECO:0000313" key="7">
    <source>
        <dbReference type="RefSeq" id="XP_003490336.1"/>
    </source>
</evidence>
<proteinExistence type="inferred from homology"/>
<organism evidence="6 7">
    <name type="scientific">Bombus impatiens</name>
    <name type="common">Bumblebee</name>
    <dbReference type="NCBI Taxonomy" id="132113"/>
    <lineage>
        <taxon>Eukaryota</taxon>
        <taxon>Metazoa</taxon>
        <taxon>Ecdysozoa</taxon>
        <taxon>Arthropoda</taxon>
        <taxon>Hexapoda</taxon>
        <taxon>Insecta</taxon>
        <taxon>Pterygota</taxon>
        <taxon>Neoptera</taxon>
        <taxon>Endopterygota</taxon>
        <taxon>Hymenoptera</taxon>
        <taxon>Apocrita</taxon>
        <taxon>Aculeata</taxon>
        <taxon>Apoidea</taxon>
        <taxon>Anthophila</taxon>
        <taxon>Apidae</taxon>
        <taxon>Bombus</taxon>
        <taxon>Pyrobombus</taxon>
    </lineage>
</organism>
<dbReference type="RefSeq" id="XP_003490336.1">
    <property type="nucleotide sequence ID" value="XM_003490288.4"/>
</dbReference>
<evidence type="ECO:0000256" key="4">
    <source>
        <dbReference type="ARBA" id="ARBA00023242"/>
    </source>
</evidence>
<evidence type="ECO:0000313" key="6">
    <source>
        <dbReference type="Proteomes" id="UP000515180"/>
    </source>
</evidence>
<sequence length="696" mass="81379">MAVRKARCIREPMQKSIQHVKHISSKQVNEKDKKAIVIAQEIKFARLLSCNDKVTRDRVLKNLKRWLIVRSQSTLSLTKADFMRLWKGLFYYMWMSDKPLIQEELAESLSKIVHCLKTKEVVLLYTECVLRTLGVEWFGIDQYRLDKFCMLVRRIIRQTFQKCKENLWDIEWVKDISEILEKLLVDPKICIGFTMHITEIYLEELAKISDGNIPENAVTEFIKPFISYLIPMDDERQIKHVMRHIFRYLIFQSDIGVDYMEKFKAWRSAGFPAGSIDAMEKIEVSDEEDNNITRDVDIYLEKQMEYNTEKPLDPRAGRIDVELPQIPFNPRQIADLLNKYKFHSLSTTKSRRQLRRLIKEFIELSDGKMPLGIKEIRIPKMQKKNTDIKSAAVRLLKFEQELYSDTLQKGRKRKKNKQLIQDESDKFSEEESENINDETNRENNTVEMNNDETIKKKRKMKNKLDFTDNLINTNSQILDENNPSLKKRKSKTKENQNICKTDAKDSNCKLRNNSSLLIEDIDENKKIKLKKNKNIAAKTLNIVKQVKRKKSTKSKVTGKWNVSDNIEPSTLLMDNNSTKSCMEIDENSVTSNHEQRNNVHNKQPTWLVPILTKLENKKNETPISLKRKHEISTTTSSKKRVKIALHCNTAQHTSEYISQIRKSPAIPFDANKKPLAGVLKASPIPSPINPFYRKNM</sequence>
<dbReference type="GeneID" id="100743024"/>
<dbReference type="CTD" id="44391"/>
<evidence type="ECO:0000256" key="2">
    <source>
        <dbReference type="ARBA" id="ARBA00006374"/>
    </source>
</evidence>
<evidence type="ECO:0000256" key="3">
    <source>
        <dbReference type="ARBA" id="ARBA00022552"/>
    </source>
</evidence>
<comment type="similarity">
    <text evidence="2">Belongs to the RRP1 family.</text>
</comment>
<protein>
    <submittedName>
        <fullName evidence="7">Ribosomal RNA processing protein 1 homolog isoform X1</fullName>
    </submittedName>
</protein>
<dbReference type="OrthoDB" id="2019504at2759"/>
<dbReference type="PANTHER" id="PTHR13026">
    <property type="entry name" value="NNP-1 PROTEIN NOVEL NUCLEAR PROTEIN 1 NOP52"/>
    <property type="match status" value="1"/>
</dbReference>
<keyword evidence="6" id="KW-1185">Reference proteome</keyword>
<dbReference type="PANTHER" id="PTHR13026:SF0">
    <property type="entry name" value="RIBOSOMAL RNA PROCESSING 1B"/>
    <property type="match status" value="1"/>
</dbReference>
<keyword evidence="3" id="KW-0698">rRNA processing</keyword>
<dbReference type="GO" id="GO:0006364">
    <property type="term" value="P:rRNA processing"/>
    <property type="evidence" value="ECO:0007669"/>
    <property type="project" value="UniProtKB-KW"/>
</dbReference>
<gene>
    <name evidence="7" type="primary">LOC100743024</name>
</gene>
<dbReference type="Proteomes" id="UP000515180">
    <property type="component" value="Unplaced"/>
</dbReference>
<reference evidence="7" key="1">
    <citation type="submission" date="2025-08" db="UniProtKB">
        <authorList>
            <consortium name="RefSeq"/>
        </authorList>
    </citation>
    <scope>IDENTIFICATION</scope>
</reference>
<dbReference type="InterPro" id="IPR010301">
    <property type="entry name" value="RRP1"/>
</dbReference>
<dbReference type="GO" id="GO:0030688">
    <property type="term" value="C:preribosome, small subunit precursor"/>
    <property type="evidence" value="ECO:0007669"/>
    <property type="project" value="InterPro"/>
</dbReference>
<dbReference type="OMA" id="PKSDYYR"/>
<dbReference type="GO" id="GO:0005634">
    <property type="term" value="C:nucleus"/>
    <property type="evidence" value="ECO:0007669"/>
    <property type="project" value="UniProtKB-SubCell"/>
</dbReference>
<keyword evidence="4" id="KW-0539">Nucleus</keyword>
<evidence type="ECO:0000256" key="1">
    <source>
        <dbReference type="ARBA" id="ARBA00004123"/>
    </source>
</evidence>
<dbReference type="Pfam" id="PF05997">
    <property type="entry name" value="Nop52"/>
    <property type="match status" value="1"/>
</dbReference>
<comment type="subcellular location">
    <subcellularLocation>
        <location evidence="1">Nucleus</location>
    </subcellularLocation>
</comment>